<dbReference type="InterPro" id="IPR000277">
    <property type="entry name" value="Cys/Met-Metab_PyrdxlP-dep_enz"/>
</dbReference>
<dbReference type="Gene3D" id="3.40.640.10">
    <property type="entry name" value="Type I PLP-dependent aspartate aminotransferase-like (Major domain)"/>
    <property type="match status" value="1"/>
</dbReference>
<evidence type="ECO:0000256" key="3">
    <source>
        <dbReference type="ARBA" id="ARBA00022898"/>
    </source>
</evidence>
<dbReference type="InterPro" id="IPR015422">
    <property type="entry name" value="PyrdxlP-dep_Trfase_small"/>
</dbReference>
<dbReference type="AlphaFoldDB" id="A0A1G6JYX8"/>
<comment type="cofactor">
    <cofactor evidence="1 9">
        <name>pyridoxal 5'-phosphate</name>
        <dbReference type="ChEBI" id="CHEBI:597326"/>
    </cofactor>
</comment>
<evidence type="ECO:0000256" key="9">
    <source>
        <dbReference type="RuleBase" id="RU362118"/>
    </source>
</evidence>
<dbReference type="GO" id="GO:0030170">
    <property type="term" value="F:pyridoxal phosphate binding"/>
    <property type="evidence" value="ECO:0007669"/>
    <property type="project" value="InterPro"/>
</dbReference>
<name>A0A1G6JYX8_9PSEU</name>
<evidence type="ECO:0000313" key="11">
    <source>
        <dbReference type="Proteomes" id="UP000199501"/>
    </source>
</evidence>
<protein>
    <recommendedName>
        <fullName evidence="4">homocysteine desulfhydrase</fullName>
        <ecNumber evidence="4">4.4.1.2</ecNumber>
    </recommendedName>
    <alternativeName>
        <fullName evidence="5">Homocysteine desulfhydrase</fullName>
    </alternativeName>
</protein>
<accession>A0A1G6JYX8</accession>
<dbReference type="PIRSF" id="PIRSF001434">
    <property type="entry name" value="CGS"/>
    <property type="match status" value="1"/>
</dbReference>
<dbReference type="EMBL" id="FMZZ01000001">
    <property type="protein sequence ID" value="SDC23791.1"/>
    <property type="molecule type" value="Genomic_DNA"/>
</dbReference>
<dbReference type="Gene3D" id="3.90.1150.10">
    <property type="entry name" value="Aspartate Aminotransferase, domain 1"/>
    <property type="match status" value="1"/>
</dbReference>
<comment type="similarity">
    <text evidence="2 9">Belongs to the trans-sulfuration enzymes family.</text>
</comment>
<dbReference type="OrthoDB" id="9805790at2"/>
<dbReference type="PANTHER" id="PTHR11808">
    <property type="entry name" value="TRANS-SULFURATION ENZYME FAMILY MEMBER"/>
    <property type="match status" value="1"/>
</dbReference>
<evidence type="ECO:0000256" key="7">
    <source>
        <dbReference type="ARBA" id="ARBA00052699"/>
    </source>
</evidence>
<evidence type="ECO:0000256" key="4">
    <source>
        <dbReference type="ARBA" id="ARBA00047175"/>
    </source>
</evidence>
<dbReference type="CDD" id="cd00614">
    <property type="entry name" value="CGS_like"/>
    <property type="match status" value="1"/>
</dbReference>
<evidence type="ECO:0000313" key="10">
    <source>
        <dbReference type="EMBL" id="SDC23791.1"/>
    </source>
</evidence>
<dbReference type="RefSeq" id="WP_091447940.1">
    <property type="nucleotide sequence ID" value="NZ_FMZZ01000001.1"/>
</dbReference>
<dbReference type="GO" id="GO:0019346">
    <property type="term" value="P:transsulfuration"/>
    <property type="evidence" value="ECO:0007669"/>
    <property type="project" value="InterPro"/>
</dbReference>
<keyword evidence="10" id="KW-0456">Lyase</keyword>
<comment type="catalytic activity">
    <reaction evidence="7">
        <text>L-methionine + H2O = methanethiol + 2-oxobutanoate + NH4(+)</text>
        <dbReference type="Rhea" id="RHEA:23800"/>
        <dbReference type="ChEBI" id="CHEBI:15377"/>
        <dbReference type="ChEBI" id="CHEBI:16007"/>
        <dbReference type="ChEBI" id="CHEBI:16763"/>
        <dbReference type="ChEBI" id="CHEBI:28938"/>
        <dbReference type="ChEBI" id="CHEBI:57844"/>
        <dbReference type="EC" id="4.4.1.11"/>
    </reaction>
    <physiologicalReaction direction="left-to-right" evidence="7">
        <dbReference type="Rhea" id="RHEA:23801"/>
    </physiologicalReaction>
</comment>
<proteinExistence type="inferred from homology"/>
<organism evidence="10 11">
    <name type="scientific">Actinokineospora iranica</name>
    <dbReference type="NCBI Taxonomy" id="1271860"/>
    <lineage>
        <taxon>Bacteria</taxon>
        <taxon>Bacillati</taxon>
        <taxon>Actinomycetota</taxon>
        <taxon>Actinomycetes</taxon>
        <taxon>Pseudonocardiales</taxon>
        <taxon>Pseudonocardiaceae</taxon>
        <taxon>Actinokineospora</taxon>
    </lineage>
</organism>
<evidence type="ECO:0000256" key="6">
    <source>
        <dbReference type="ARBA" id="ARBA00048780"/>
    </source>
</evidence>
<dbReference type="EC" id="4.4.1.2" evidence="4"/>
<feature type="modified residue" description="N6-(pyridoxal phosphate)lysine" evidence="8">
    <location>
        <position position="212"/>
    </location>
</feature>
<keyword evidence="11" id="KW-1185">Reference proteome</keyword>
<dbReference type="GO" id="GO:0005737">
    <property type="term" value="C:cytoplasm"/>
    <property type="evidence" value="ECO:0007669"/>
    <property type="project" value="TreeGrafter"/>
</dbReference>
<dbReference type="InterPro" id="IPR015424">
    <property type="entry name" value="PyrdxlP-dep_Trfase"/>
</dbReference>
<dbReference type="GO" id="GO:0019343">
    <property type="term" value="P:cysteine biosynthetic process via cystathionine"/>
    <property type="evidence" value="ECO:0007669"/>
    <property type="project" value="TreeGrafter"/>
</dbReference>
<evidence type="ECO:0000256" key="2">
    <source>
        <dbReference type="ARBA" id="ARBA00009077"/>
    </source>
</evidence>
<gene>
    <name evidence="10" type="ORF">SAMN05216174_101622</name>
</gene>
<comment type="catalytic activity">
    <reaction evidence="6">
        <text>L-homocysteine + H2O = 2-oxobutanoate + hydrogen sulfide + NH4(+) + H(+)</text>
        <dbReference type="Rhea" id="RHEA:14501"/>
        <dbReference type="ChEBI" id="CHEBI:15377"/>
        <dbReference type="ChEBI" id="CHEBI:15378"/>
        <dbReference type="ChEBI" id="CHEBI:16763"/>
        <dbReference type="ChEBI" id="CHEBI:28938"/>
        <dbReference type="ChEBI" id="CHEBI:29919"/>
        <dbReference type="ChEBI" id="CHEBI:58199"/>
        <dbReference type="EC" id="4.4.1.2"/>
    </reaction>
    <physiologicalReaction direction="left-to-right" evidence="6">
        <dbReference type="Rhea" id="RHEA:14502"/>
    </physiologicalReaction>
</comment>
<dbReference type="STRING" id="1271860.SAMN05216174_101622"/>
<evidence type="ECO:0000256" key="8">
    <source>
        <dbReference type="PIRSR" id="PIRSR001434-2"/>
    </source>
</evidence>
<dbReference type="Proteomes" id="UP000199501">
    <property type="component" value="Unassembled WGS sequence"/>
</dbReference>
<evidence type="ECO:0000256" key="1">
    <source>
        <dbReference type="ARBA" id="ARBA00001933"/>
    </source>
</evidence>
<dbReference type="PANTHER" id="PTHR11808:SF85">
    <property type="entry name" value="CYSTATHIONINE GAMMA-LYASE-RELATED"/>
    <property type="match status" value="1"/>
</dbReference>
<dbReference type="FunFam" id="3.40.640.10:FF:000046">
    <property type="entry name" value="Cystathionine gamma-lyase"/>
    <property type="match status" value="1"/>
</dbReference>
<reference evidence="11" key="1">
    <citation type="submission" date="2016-10" db="EMBL/GenBank/DDBJ databases">
        <authorList>
            <person name="Varghese N."/>
            <person name="Submissions S."/>
        </authorList>
    </citation>
    <scope>NUCLEOTIDE SEQUENCE [LARGE SCALE GENOMIC DNA]</scope>
    <source>
        <strain evidence="11">IBRC-M 10403</strain>
    </source>
</reference>
<dbReference type="SUPFAM" id="SSF53383">
    <property type="entry name" value="PLP-dependent transferases"/>
    <property type="match status" value="1"/>
</dbReference>
<dbReference type="GO" id="GO:0004123">
    <property type="term" value="F:cystathionine gamma-lyase activity"/>
    <property type="evidence" value="ECO:0007669"/>
    <property type="project" value="TreeGrafter"/>
</dbReference>
<sequence length="396" mass="41603">MTPLTSASLRPETRAVHVETPSLSDARPMSVPIYQTSNFAFDDPDALVEAMAHPDGDFVYTRYGNPTTHALETAVAGLEGGAGAVASASGTGAISTVLLATLRSGDHVLAQRQVYGGTFALLTAFADRLGIEVGFIDGDDPAEVAAALRPNTRMLYLETIANPMTRVIDLPAFLAAGNAAGLTTVVDNTFATPLLCRPIEWGADIVVHSATKYLGGHSDVISGVTVFADERRRREVWRHAIELGACADPFAAWLTIRGIKTLPLRIRRQCANAAVLADRLAEHPAVASVRWPGRADHPDHAVARGHLADFGAIVAFDLVGGRETGQNLGKGVRVARLAASLGGVETTLVHPASTSHRQLDAEALAAAGIGEGTIRLSVGVEDPDDLWADLAQALPG</sequence>
<evidence type="ECO:0000256" key="5">
    <source>
        <dbReference type="ARBA" id="ARBA00047199"/>
    </source>
</evidence>
<keyword evidence="3 8" id="KW-0663">Pyridoxal phosphate</keyword>
<dbReference type="InterPro" id="IPR015421">
    <property type="entry name" value="PyrdxlP-dep_Trfase_major"/>
</dbReference>
<dbReference type="PROSITE" id="PS00868">
    <property type="entry name" value="CYS_MET_METAB_PP"/>
    <property type="match status" value="1"/>
</dbReference>
<dbReference type="GO" id="GO:0018826">
    <property type="term" value="F:methionine gamma-lyase activity"/>
    <property type="evidence" value="ECO:0007669"/>
    <property type="project" value="UniProtKB-EC"/>
</dbReference>
<dbReference type="Pfam" id="PF01053">
    <property type="entry name" value="Cys_Met_Meta_PP"/>
    <property type="match status" value="1"/>
</dbReference>
<dbReference type="InterPro" id="IPR054542">
    <property type="entry name" value="Cys_met_metab_PP"/>
</dbReference>
<dbReference type="GO" id="GO:0047982">
    <property type="term" value="F:homocysteine desulfhydrase activity"/>
    <property type="evidence" value="ECO:0007669"/>
    <property type="project" value="UniProtKB-EC"/>
</dbReference>